<dbReference type="EMBL" id="KV454409">
    <property type="protein sequence ID" value="ODQ65857.1"/>
    <property type="molecule type" value="Genomic_DNA"/>
</dbReference>
<reference evidence="1 2" key="1">
    <citation type="journal article" date="2016" name="Proc. Natl. Acad. Sci. U.S.A.">
        <title>Comparative genomics of biotechnologically important yeasts.</title>
        <authorList>
            <person name="Riley R."/>
            <person name="Haridas S."/>
            <person name="Wolfe K.H."/>
            <person name="Lopes M.R."/>
            <person name="Hittinger C.T."/>
            <person name="Goeker M."/>
            <person name="Salamov A.A."/>
            <person name="Wisecaver J.H."/>
            <person name="Long T.M."/>
            <person name="Calvey C.H."/>
            <person name="Aerts A.L."/>
            <person name="Barry K.W."/>
            <person name="Choi C."/>
            <person name="Clum A."/>
            <person name="Coughlan A.Y."/>
            <person name="Deshpande S."/>
            <person name="Douglass A.P."/>
            <person name="Hanson S.J."/>
            <person name="Klenk H.-P."/>
            <person name="LaButti K.M."/>
            <person name="Lapidus A."/>
            <person name="Lindquist E.A."/>
            <person name="Lipzen A.M."/>
            <person name="Meier-Kolthoff J.P."/>
            <person name="Ohm R.A."/>
            <person name="Otillar R.P."/>
            <person name="Pangilinan J.L."/>
            <person name="Peng Y."/>
            <person name="Rokas A."/>
            <person name="Rosa C.A."/>
            <person name="Scheuner C."/>
            <person name="Sibirny A.A."/>
            <person name="Slot J.C."/>
            <person name="Stielow J.B."/>
            <person name="Sun H."/>
            <person name="Kurtzman C.P."/>
            <person name="Blackwell M."/>
            <person name="Grigoriev I.V."/>
            <person name="Jeffries T.W."/>
        </authorList>
    </citation>
    <scope>NUCLEOTIDE SEQUENCE [LARGE SCALE GENOMIC DNA]</scope>
    <source>
        <strain evidence="1 2">DSM 6958</strain>
    </source>
</reference>
<protein>
    <submittedName>
        <fullName evidence="1">Uncharacterized protein</fullName>
    </submittedName>
</protein>
<proteinExistence type="predicted"/>
<name>A0A1E3PM00_9ASCO</name>
<accession>A0A1E3PM00</accession>
<dbReference type="AlphaFoldDB" id="A0A1E3PM00"/>
<dbReference type="Proteomes" id="UP000095009">
    <property type="component" value="Unassembled WGS sequence"/>
</dbReference>
<sequence>MSHIESEFQIPLPDSSISTLVLDPTLDTSLDTEPAKVEEEAKECCNCGGKSGNCKKTKPDLDW</sequence>
<evidence type="ECO:0000313" key="1">
    <source>
        <dbReference type="EMBL" id="ODQ65857.1"/>
    </source>
</evidence>
<evidence type="ECO:0000313" key="2">
    <source>
        <dbReference type="Proteomes" id="UP000095009"/>
    </source>
</evidence>
<keyword evidence="2" id="KW-1185">Reference proteome</keyword>
<organism evidence="1 2">
    <name type="scientific">Nadsonia fulvescens var. elongata DSM 6958</name>
    <dbReference type="NCBI Taxonomy" id="857566"/>
    <lineage>
        <taxon>Eukaryota</taxon>
        <taxon>Fungi</taxon>
        <taxon>Dikarya</taxon>
        <taxon>Ascomycota</taxon>
        <taxon>Saccharomycotina</taxon>
        <taxon>Dipodascomycetes</taxon>
        <taxon>Dipodascales</taxon>
        <taxon>Dipodascales incertae sedis</taxon>
        <taxon>Nadsonia</taxon>
    </lineage>
</organism>
<gene>
    <name evidence="1" type="ORF">NADFUDRAFT_82804</name>
</gene>